<feature type="domain" description="DprA winged helix" evidence="3">
    <location>
        <begin position="296"/>
        <end position="351"/>
    </location>
</feature>
<dbReference type="SUPFAM" id="SSF102405">
    <property type="entry name" value="MCP/YpsA-like"/>
    <property type="match status" value="1"/>
</dbReference>
<dbReference type="InterPro" id="IPR057666">
    <property type="entry name" value="DrpA_SLOG"/>
</dbReference>
<evidence type="ECO:0000259" key="2">
    <source>
        <dbReference type="Pfam" id="PF02481"/>
    </source>
</evidence>
<dbReference type="GO" id="GO:0009294">
    <property type="term" value="P:DNA-mediated transformation"/>
    <property type="evidence" value="ECO:0007669"/>
    <property type="project" value="InterPro"/>
</dbReference>
<dbReference type="InterPro" id="IPR003488">
    <property type="entry name" value="DprA"/>
</dbReference>
<dbReference type="NCBIfam" id="TIGR00732">
    <property type="entry name" value="dprA"/>
    <property type="match status" value="1"/>
</dbReference>
<dbReference type="AlphaFoldDB" id="A0A7C6E9Y1"/>
<protein>
    <submittedName>
        <fullName evidence="4">DNA-protecting protein DprA</fullName>
    </submittedName>
</protein>
<proteinExistence type="inferred from homology"/>
<dbReference type="PANTHER" id="PTHR43022:SF1">
    <property type="entry name" value="PROTEIN SMF"/>
    <property type="match status" value="1"/>
</dbReference>
<dbReference type="Gene3D" id="3.40.50.450">
    <property type="match status" value="1"/>
</dbReference>
<dbReference type="InterPro" id="IPR036388">
    <property type="entry name" value="WH-like_DNA-bd_sf"/>
</dbReference>
<dbReference type="InterPro" id="IPR010994">
    <property type="entry name" value="RuvA_2-like"/>
</dbReference>
<dbReference type="PANTHER" id="PTHR43022">
    <property type="entry name" value="PROTEIN SMF"/>
    <property type="match status" value="1"/>
</dbReference>
<reference evidence="4" key="1">
    <citation type="journal article" date="2020" name="mSystems">
        <title>Genome- and Community-Level Interaction Insights into Carbon Utilization and Element Cycling Functions of Hydrothermarchaeota in Hydrothermal Sediment.</title>
        <authorList>
            <person name="Zhou Z."/>
            <person name="Liu Y."/>
            <person name="Xu W."/>
            <person name="Pan J."/>
            <person name="Luo Z.H."/>
            <person name="Li M."/>
        </authorList>
    </citation>
    <scope>NUCLEOTIDE SEQUENCE [LARGE SCALE GENOMIC DNA]</scope>
    <source>
        <strain evidence="4">SpSt-876</strain>
    </source>
</reference>
<dbReference type="SUPFAM" id="SSF47781">
    <property type="entry name" value="RuvA domain 2-like"/>
    <property type="match status" value="1"/>
</dbReference>
<dbReference type="EMBL" id="DTLI01000073">
    <property type="protein sequence ID" value="HHS51814.1"/>
    <property type="molecule type" value="Genomic_DNA"/>
</dbReference>
<dbReference type="InterPro" id="IPR041614">
    <property type="entry name" value="DprA_WH"/>
</dbReference>
<sequence>MFNPLYLDLMSLPKMTDTRLKNLLQKFKSPEMIFEASLKDLVTIEGMSEDLALAIKNYQRPEAIKKRIAVSMRLNIKTISFLDEDYPKNLRTINDFPPVLFVRGEIKNEDTKALAIIGTRSATDYGKQIAFKFAFELASYGITIVSGLARGIDTKAHEGAIKAKGRTVGVLGCGIDIYYPPENRNLYAQIAQSGAVITEFNFGTPPWAYNFPKRNRLISGLALGVLAIEARCSSGVLNTVQWAANQGRDVYVVPGDIRAKTSEGTNQLIKEGAKPVTSVKDILTDLGIAEKRQEKLAQEISETEKQLLEIIATEPLHIDKIAELTNIEITSLLALLLELEIKGLVKQLPGKRFLKNF</sequence>
<comment type="caution">
    <text evidence="4">The sequence shown here is derived from an EMBL/GenBank/DDBJ whole genome shotgun (WGS) entry which is preliminary data.</text>
</comment>
<dbReference type="Pfam" id="PF02481">
    <property type="entry name" value="DNA_processg_A"/>
    <property type="match status" value="1"/>
</dbReference>
<accession>A0A7C6E9Y1</accession>
<name>A0A7C6E9Y1_UNCW3</name>
<evidence type="ECO:0000313" key="4">
    <source>
        <dbReference type="EMBL" id="HHS51814.1"/>
    </source>
</evidence>
<feature type="domain" description="Smf/DprA SLOG" evidence="2">
    <location>
        <begin position="78"/>
        <end position="286"/>
    </location>
</feature>
<dbReference type="Pfam" id="PF17782">
    <property type="entry name" value="WHD_DprA"/>
    <property type="match status" value="1"/>
</dbReference>
<evidence type="ECO:0000256" key="1">
    <source>
        <dbReference type="ARBA" id="ARBA00006525"/>
    </source>
</evidence>
<dbReference type="Pfam" id="PF14520">
    <property type="entry name" value="HHH_5"/>
    <property type="match status" value="1"/>
</dbReference>
<gene>
    <name evidence="4" type="primary">dprA</name>
    <name evidence="4" type="ORF">ENW73_02960</name>
</gene>
<dbReference type="Gene3D" id="1.10.10.10">
    <property type="entry name" value="Winged helix-like DNA-binding domain superfamily/Winged helix DNA-binding domain"/>
    <property type="match status" value="1"/>
</dbReference>
<organism evidence="4">
    <name type="scientific">candidate division WOR-3 bacterium</name>
    <dbReference type="NCBI Taxonomy" id="2052148"/>
    <lineage>
        <taxon>Bacteria</taxon>
        <taxon>Bacteria division WOR-3</taxon>
    </lineage>
</organism>
<evidence type="ECO:0000259" key="3">
    <source>
        <dbReference type="Pfam" id="PF17782"/>
    </source>
</evidence>
<comment type="similarity">
    <text evidence="1">Belongs to the DprA/Smf family.</text>
</comment>